<protein>
    <submittedName>
        <fullName evidence="1">Uncharacterized protein</fullName>
    </submittedName>
</protein>
<reference evidence="1" key="1">
    <citation type="submission" date="2018-02" db="EMBL/GenBank/DDBJ databases">
        <title>Rhizophora mucronata_Transcriptome.</title>
        <authorList>
            <person name="Meera S.P."/>
            <person name="Sreeshan A."/>
            <person name="Augustine A."/>
        </authorList>
    </citation>
    <scope>NUCLEOTIDE SEQUENCE</scope>
    <source>
        <tissue evidence="1">Leaf</tissue>
    </source>
</reference>
<dbReference type="EMBL" id="GGEC01060774">
    <property type="protein sequence ID" value="MBX41258.1"/>
    <property type="molecule type" value="Transcribed_RNA"/>
</dbReference>
<organism evidence="1">
    <name type="scientific">Rhizophora mucronata</name>
    <name type="common">Asiatic mangrove</name>
    <dbReference type="NCBI Taxonomy" id="61149"/>
    <lineage>
        <taxon>Eukaryota</taxon>
        <taxon>Viridiplantae</taxon>
        <taxon>Streptophyta</taxon>
        <taxon>Embryophyta</taxon>
        <taxon>Tracheophyta</taxon>
        <taxon>Spermatophyta</taxon>
        <taxon>Magnoliopsida</taxon>
        <taxon>eudicotyledons</taxon>
        <taxon>Gunneridae</taxon>
        <taxon>Pentapetalae</taxon>
        <taxon>rosids</taxon>
        <taxon>fabids</taxon>
        <taxon>Malpighiales</taxon>
        <taxon>Rhizophoraceae</taxon>
        <taxon>Rhizophora</taxon>
    </lineage>
</organism>
<dbReference type="AlphaFoldDB" id="A0A2P2NFK1"/>
<accession>A0A2P2NFK1</accession>
<sequence>MHLKFSRAVTLEHSKKGYPSIYHLPFTQYCLRLYQLTTQEPPTFNLLANTFKGKKLIN</sequence>
<evidence type="ECO:0000313" key="1">
    <source>
        <dbReference type="EMBL" id="MBX41258.1"/>
    </source>
</evidence>
<name>A0A2P2NFK1_RHIMU</name>
<proteinExistence type="predicted"/>